<keyword evidence="4 6" id="KW-0479">Metal-binding</keyword>
<comment type="caution">
    <text evidence="9">The sequence shown here is derived from an EMBL/GenBank/DDBJ whole genome shotgun (WGS) entry which is preliminary data.</text>
</comment>
<dbReference type="GO" id="GO:0004239">
    <property type="term" value="F:initiator methionyl aminopeptidase activity"/>
    <property type="evidence" value="ECO:0007669"/>
    <property type="project" value="UniProtKB-UniRule"/>
</dbReference>
<dbReference type="Proteomes" id="UP000178659">
    <property type="component" value="Unassembled WGS sequence"/>
</dbReference>
<dbReference type="GO" id="GO:0006508">
    <property type="term" value="P:proteolysis"/>
    <property type="evidence" value="ECO:0007669"/>
    <property type="project" value="UniProtKB-KW"/>
</dbReference>
<evidence type="ECO:0000256" key="2">
    <source>
        <dbReference type="ARBA" id="ARBA00022438"/>
    </source>
</evidence>
<feature type="binding site" evidence="6">
    <location>
        <position position="174"/>
    </location>
    <ligand>
        <name>substrate</name>
    </ligand>
</feature>
<dbReference type="InterPro" id="IPR036005">
    <property type="entry name" value="Creatinase/aminopeptidase-like"/>
</dbReference>
<comment type="catalytic activity">
    <reaction evidence="6 7">
        <text>Release of N-terminal amino acids, preferentially methionine, from peptides and arylamides.</text>
        <dbReference type="EC" id="3.4.11.18"/>
    </reaction>
</comment>
<name>A0A1G1VDG3_9BACT</name>
<comment type="function">
    <text evidence="1 6">Removes the N-terminal methionine from nascent proteins. The N-terminal methionine is often cleaved when the second residue in the primary sequence is small and uncharged (Met-Ala-, Cys, Gly, Pro, Ser, Thr, or Val). Requires deformylation of the N(alpha)-formylated initiator methionine before it can be hydrolyzed.</text>
</comment>
<keyword evidence="3 6" id="KW-0645">Protease</keyword>
<dbReference type="PANTHER" id="PTHR43330:SF27">
    <property type="entry name" value="METHIONINE AMINOPEPTIDASE"/>
    <property type="match status" value="1"/>
</dbReference>
<dbReference type="EC" id="3.4.11.18" evidence="6 7"/>
<dbReference type="SUPFAM" id="SSF55920">
    <property type="entry name" value="Creatinase/aminopeptidase"/>
    <property type="match status" value="1"/>
</dbReference>
<dbReference type="GO" id="GO:0005829">
    <property type="term" value="C:cytosol"/>
    <property type="evidence" value="ECO:0007669"/>
    <property type="project" value="TreeGrafter"/>
</dbReference>
<feature type="domain" description="Peptidase M24" evidence="8">
    <location>
        <begin position="12"/>
        <end position="239"/>
    </location>
</feature>
<dbReference type="GO" id="GO:0070006">
    <property type="term" value="F:metalloaminopeptidase activity"/>
    <property type="evidence" value="ECO:0007669"/>
    <property type="project" value="UniProtKB-UniRule"/>
</dbReference>
<dbReference type="InterPro" id="IPR000994">
    <property type="entry name" value="Pept_M24"/>
</dbReference>
<dbReference type="InterPro" id="IPR002467">
    <property type="entry name" value="Pept_M24A_MAP1"/>
</dbReference>
<dbReference type="Gene3D" id="3.90.230.10">
    <property type="entry name" value="Creatinase/methionine aminopeptidase superfamily"/>
    <property type="match status" value="1"/>
</dbReference>
<dbReference type="Pfam" id="PF00557">
    <property type="entry name" value="Peptidase_M24"/>
    <property type="match status" value="1"/>
</dbReference>
<comment type="cofactor">
    <cofactor evidence="6">
        <name>Co(2+)</name>
        <dbReference type="ChEBI" id="CHEBI:48828"/>
    </cofactor>
    <cofactor evidence="6">
        <name>Zn(2+)</name>
        <dbReference type="ChEBI" id="CHEBI:29105"/>
    </cofactor>
    <cofactor evidence="6">
        <name>Mn(2+)</name>
        <dbReference type="ChEBI" id="CHEBI:29035"/>
    </cofactor>
    <cofactor evidence="6">
        <name>Fe(2+)</name>
        <dbReference type="ChEBI" id="CHEBI:29033"/>
    </cofactor>
    <text evidence="6">Binds 2 divalent metal cations per subunit. Has a high-affinity and a low affinity metal-binding site. The true nature of the physiological cofactor is under debate. The enzyme is active with cobalt, zinc, manganese or divalent iron ions. Most likely, methionine aminopeptidases function as mononuclear Fe(2+)-metalloproteases under physiological conditions, and the catalytically relevant metal-binding site has been assigned to the histidine-containing high-affinity site.</text>
</comment>
<feature type="binding site" evidence="6">
    <location>
        <position position="76"/>
    </location>
    <ligand>
        <name>substrate</name>
    </ligand>
</feature>
<dbReference type="GO" id="GO:0046872">
    <property type="term" value="F:metal ion binding"/>
    <property type="evidence" value="ECO:0007669"/>
    <property type="project" value="UniProtKB-UniRule"/>
</dbReference>
<dbReference type="PANTHER" id="PTHR43330">
    <property type="entry name" value="METHIONINE AMINOPEPTIDASE"/>
    <property type="match status" value="1"/>
</dbReference>
<feature type="binding site" evidence="6">
    <location>
        <position position="234"/>
    </location>
    <ligand>
        <name>a divalent metal cation</name>
        <dbReference type="ChEBI" id="CHEBI:60240"/>
        <label>1</label>
    </ligand>
</feature>
<evidence type="ECO:0000256" key="3">
    <source>
        <dbReference type="ARBA" id="ARBA00022670"/>
    </source>
</evidence>
<dbReference type="NCBIfam" id="TIGR00500">
    <property type="entry name" value="met_pdase_I"/>
    <property type="match status" value="1"/>
</dbReference>
<feature type="binding site" evidence="6">
    <location>
        <position position="202"/>
    </location>
    <ligand>
        <name>a divalent metal cation</name>
        <dbReference type="ChEBI" id="CHEBI:60240"/>
        <label>2</label>
        <note>catalytic</note>
    </ligand>
</feature>
<keyword evidence="5 6" id="KW-0378">Hydrolase</keyword>
<comment type="subunit">
    <text evidence="6">Monomer.</text>
</comment>
<keyword evidence="2 6" id="KW-0031">Aminopeptidase</keyword>
<dbReference type="AlphaFoldDB" id="A0A1G1VDG3"/>
<accession>A0A1G1VDG3</accession>
<evidence type="ECO:0000256" key="5">
    <source>
        <dbReference type="ARBA" id="ARBA00022801"/>
    </source>
</evidence>
<evidence type="ECO:0000256" key="4">
    <source>
        <dbReference type="ARBA" id="ARBA00022723"/>
    </source>
</evidence>
<feature type="binding site" evidence="6">
    <location>
        <position position="104"/>
    </location>
    <ligand>
        <name>a divalent metal cation</name>
        <dbReference type="ChEBI" id="CHEBI:60240"/>
        <label>1</label>
    </ligand>
</feature>
<organism evidence="9 10">
    <name type="scientific">Candidatus Blackburnbacteria bacterium RIFCSPLOWO2_01_FULL_40_20</name>
    <dbReference type="NCBI Taxonomy" id="1797519"/>
    <lineage>
        <taxon>Bacteria</taxon>
        <taxon>Candidatus Blackburniibacteriota</taxon>
    </lineage>
</organism>
<dbReference type="HAMAP" id="MF_01974">
    <property type="entry name" value="MetAP_1"/>
    <property type="match status" value="1"/>
</dbReference>
<evidence type="ECO:0000256" key="1">
    <source>
        <dbReference type="ARBA" id="ARBA00002521"/>
    </source>
</evidence>
<feature type="binding site" evidence="6">
    <location>
        <position position="104"/>
    </location>
    <ligand>
        <name>a divalent metal cation</name>
        <dbReference type="ChEBI" id="CHEBI:60240"/>
        <label>2</label>
        <note>catalytic</note>
    </ligand>
</feature>
<feature type="binding site" evidence="6">
    <location>
        <position position="93"/>
    </location>
    <ligand>
        <name>a divalent metal cation</name>
        <dbReference type="ChEBI" id="CHEBI:60240"/>
        <label>1</label>
    </ligand>
</feature>
<dbReference type="InterPro" id="IPR001714">
    <property type="entry name" value="Pept_M24_MAP"/>
</dbReference>
<dbReference type="PRINTS" id="PR00599">
    <property type="entry name" value="MAPEPTIDASE"/>
</dbReference>
<evidence type="ECO:0000256" key="7">
    <source>
        <dbReference type="RuleBase" id="RU003653"/>
    </source>
</evidence>
<gene>
    <name evidence="6" type="primary">map</name>
    <name evidence="9" type="ORF">A3A77_02600</name>
</gene>
<protein>
    <recommendedName>
        <fullName evidence="6 7">Methionine aminopeptidase</fullName>
        <shortName evidence="6">MAP</shortName>
        <shortName evidence="6">MetAP</shortName>
        <ecNumber evidence="6 7">3.4.11.18</ecNumber>
    </recommendedName>
    <alternativeName>
        <fullName evidence="6">Peptidase M</fullName>
    </alternativeName>
</protein>
<evidence type="ECO:0000313" key="9">
    <source>
        <dbReference type="EMBL" id="OGY13296.1"/>
    </source>
</evidence>
<dbReference type="EMBL" id="MHCC01000017">
    <property type="protein sequence ID" value="OGY13296.1"/>
    <property type="molecule type" value="Genomic_DNA"/>
</dbReference>
<comment type="similarity">
    <text evidence="6">Belongs to the peptidase M24A family. Methionine aminopeptidase type 1 subfamily.</text>
</comment>
<feature type="binding site" evidence="6">
    <location>
        <position position="167"/>
    </location>
    <ligand>
        <name>a divalent metal cation</name>
        <dbReference type="ChEBI" id="CHEBI:60240"/>
        <label>2</label>
        <note>catalytic</note>
    </ligand>
</feature>
<feature type="binding site" evidence="6">
    <location>
        <position position="234"/>
    </location>
    <ligand>
        <name>a divalent metal cation</name>
        <dbReference type="ChEBI" id="CHEBI:60240"/>
        <label>2</label>
        <note>catalytic</note>
    </ligand>
</feature>
<sequence length="249" mass="27138">MKTKTTEELIVMREGGAKLATIKEELRAKIVPGAVPQDIDKEAEELIRKAGGEPSFKMVKGYLWTTCININDGVVHGIPTRVPFKEGDIVSLDIGMFYKGFHTDTSFTTPVGKIAPATQKFLKAGEEALNRAIKNAKVGKRISHISMAIQDSIERNGYSAIRALTGHGVGERLHEEPAIPCFWETDEESGELIKEGAVLAIEVIYTMGRPDLVLSADDNWTISTKDGKISGLFEETVAVEKNGPVVLTA</sequence>
<evidence type="ECO:0000313" key="10">
    <source>
        <dbReference type="Proteomes" id="UP000178659"/>
    </source>
</evidence>
<evidence type="ECO:0000259" key="8">
    <source>
        <dbReference type="Pfam" id="PF00557"/>
    </source>
</evidence>
<evidence type="ECO:0000256" key="6">
    <source>
        <dbReference type="HAMAP-Rule" id="MF_01974"/>
    </source>
</evidence>
<proteinExistence type="inferred from homology"/>
<reference evidence="9 10" key="1">
    <citation type="journal article" date="2016" name="Nat. Commun.">
        <title>Thousands of microbial genomes shed light on interconnected biogeochemical processes in an aquifer system.</title>
        <authorList>
            <person name="Anantharaman K."/>
            <person name="Brown C.T."/>
            <person name="Hug L.A."/>
            <person name="Sharon I."/>
            <person name="Castelle C.J."/>
            <person name="Probst A.J."/>
            <person name="Thomas B.C."/>
            <person name="Singh A."/>
            <person name="Wilkins M.J."/>
            <person name="Karaoz U."/>
            <person name="Brodie E.L."/>
            <person name="Williams K.H."/>
            <person name="Hubbard S.S."/>
            <person name="Banfield J.F."/>
        </authorList>
    </citation>
    <scope>NUCLEOTIDE SEQUENCE [LARGE SCALE GENOMIC DNA]</scope>
</reference>